<evidence type="ECO:0000313" key="2">
    <source>
        <dbReference type="Proteomes" id="UP000178991"/>
    </source>
</evidence>
<name>A0A1G2HKC1_9BACT</name>
<dbReference type="AlphaFoldDB" id="A0A1G2HKC1"/>
<dbReference type="EMBL" id="MHOL01000010">
    <property type="protein sequence ID" value="OGZ62974.1"/>
    <property type="molecule type" value="Genomic_DNA"/>
</dbReference>
<sequence>MEHERGLIKNIVIIAVLLAVVFLSQSSSFRPIAQIIYNQASEKISPYTAGAGNWFKANIYPRIKSEAAKRGEEAAQEITTQKDNVAQNLWEKIKNFFAEKFSKFFGTKVK</sequence>
<organism evidence="1 2">
    <name type="scientific">Candidatus Staskawiczbacteria bacterium RIFCSPHIGHO2_01_FULL_34_27</name>
    <dbReference type="NCBI Taxonomy" id="1802199"/>
    <lineage>
        <taxon>Bacteria</taxon>
        <taxon>Candidatus Staskawicziibacteriota</taxon>
    </lineage>
</organism>
<gene>
    <name evidence="1" type="ORF">A2639_01645</name>
</gene>
<accession>A0A1G2HKC1</accession>
<proteinExistence type="predicted"/>
<protein>
    <submittedName>
        <fullName evidence="1">Uncharacterized protein</fullName>
    </submittedName>
</protein>
<reference evidence="1 2" key="1">
    <citation type="journal article" date="2016" name="Nat. Commun.">
        <title>Thousands of microbial genomes shed light on interconnected biogeochemical processes in an aquifer system.</title>
        <authorList>
            <person name="Anantharaman K."/>
            <person name="Brown C.T."/>
            <person name="Hug L.A."/>
            <person name="Sharon I."/>
            <person name="Castelle C.J."/>
            <person name="Probst A.J."/>
            <person name="Thomas B.C."/>
            <person name="Singh A."/>
            <person name="Wilkins M.J."/>
            <person name="Karaoz U."/>
            <person name="Brodie E.L."/>
            <person name="Williams K.H."/>
            <person name="Hubbard S.S."/>
            <person name="Banfield J.F."/>
        </authorList>
    </citation>
    <scope>NUCLEOTIDE SEQUENCE [LARGE SCALE GENOMIC DNA]</scope>
</reference>
<dbReference type="Proteomes" id="UP000178991">
    <property type="component" value="Unassembled WGS sequence"/>
</dbReference>
<comment type="caution">
    <text evidence="1">The sequence shown here is derived from an EMBL/GenBank/DDBJ whole genome shotgun (WGS) entry which is preliminary data.</text>
</comment>
<evidence type="ECO:0000313" key="1">
    <source>
        <dbReference type="EMBL" id="OGZ62974.1"/>
    </source>
</evidence>